<sequence length="279" mass="29584">MSEAARSAHLIGPAELQAWLARRPDTVLLDVRHVMPADHADRDAHLAGHLPGALFVDVDADLAGVSTGRNGRRPLPGVTEFEKTVRRWGIDITTPVVVYGAARSPAPARAWWLLKWAGVESVRVLDGGLGGWTGEVVSGESEDRPESDFVIRPGRLPVVEIADVPSLAARGLLLDARPAIKFSHPTDAGAGHIRGARSAPVTEFFDAAGFLLPDAQLRERFAALGVAEGAEGAEPAAYCSTGVSAALEVFVLSVLGVRARLYVGSASEWTADPSRILVR</sequence>
<protein>
    <submittedName>
        <fullName evidence="4">Rhodanese-like domain-containing protein</fullName>
    </submittedName>
</protein>
<feature type="domain" description="Rhodanese" evidence="3">
    <location>
        <begin position="167"/>
        <end position="278"/>
    </location>
</feature>
<dbReference type="InterPro" id="IPR036873">
    <property type="entry name" value="Rhodanese-like_dom_sf"/>
</dbReference>
<dbReference type="SMART" id="SM00450">
    <property type="entry name" value="RHOD"/>
    <property type="match status" value="2"/>
</dbReference>
<dbReference type="PANTHER" id="PTHR11364:SF27">
    <property type="entry name" value="SULFURTRANSFERASE"/>
    <property type="match status" value="1"/>
</dbReference>
<dbReference type="SUPFAM" id="SSF52821">
    <property type="entry name" value="Rhodanese/Cell cycle control phosphatase"/>
    <property type="match status" value="2"/>
</dbReference>
<evidence type="ECO:0000256" key="2">
    <source>
        <dbReference type="ARBA" id="ARBA00022737"/>
    </source>
</evidence>
<dbReference type="PROSITE" id="PS50206">
    <property type="entry name" value="RHODANESE_3"/>
    <property type="match status" value="2"/>
</dbReference>
<evidence type="ECO:0000313" key="4">
    <source>
        <dbReference type="EMBL" id="MCZ0730033.1"/>
    </source>
</evidence>
<feature type="domain" description="Rhodanese" evidence="3">
    <location>
        <begin position="22"/>
        <end position="138"/>
    </location>
</feature>
<dbReference type="CDD" id="cd01448">
    <property type="entry name" value="TST_Repeat_1"/>
    <property type="match status" value="1"/>
</dbReference>
<proteinExistence type="predicted"/>
<accession>A0ABT4HIJ7</accession>
<keyword evidence="1" id="KW-0808">Transferase</keyword>
<evidence type="ECO:0000259" key="3">
    <source>
        <dbReference type="PROSITE" id="PS50206"/>
    </source>
</evidence>
<dbReference type="Gene3D" id="3.40.250.10">
    <property type="entry name" value="Rhodanese-like domain"/>
    <property type="match status" value="2"/>
</dbReference>
<evidence type="ECO:0000313" key="5">
    <source>
        <dbReference type="Proteomes" id="UP001084650"/>
    </source>
</evidence>
<dbReference type="Pfam" id="PF00581">
    <property type="entry name" value="Rhodanese"/>
    <property type="match status" value="2"/>
</dbReference>
<dbReference type="InterPro" id="IPR001763">
    <property type="entry name" value="Rhodanese-like_dom"/>
</dbReference>
<name>A0ABT4HIJ7_MYCIR</name>
<dbReference type="RefSeq" id="WP_268786816.1">
    <property type="nucleotide sequence ID" value="NZ_JAPQYE010000008.1"/>
</dbReference>
<evidence type="ECO:0000256" key="1">
    <source>
        <dbReference type="ARBA" id="ARBA00022679"/>
    </source>
</evidence>
<reference evidence="4" key="1">
    <citation type="submission" date="2022-12" db="EMBL/GenBank/DDBJ databases">
        <title>Whole genome sequence of Mycolicibacterium iranicum strain SBH312.</title>
        <authorList>
            <person name="Jani J."/>
            <person name="Arifin Mustapha Z."/>
            <person name="Ahmed K."/>
            <person name="Kai Ling C."/>
        </authorList>
    </citation>
    <scope>NUCLEOTIDE SEQUENCE</scope>
    <source>
        <strain evidence="4">SBH312</strain>
    </source>
</reference>
<keyword evidence="5" id="KW-1185">Reference proteome</keyword>
<dbReference type="EMBL" id="JAPQYE010000008">
    <property type="protein sequence ID" value="MCZ0730033.1"/>
    <property type="molecule type" value="Genomic_DNA"/>
</dbReference>
<dbReference type="Proteomes" id="UP001084650">
    <property type="component" value="Unassembled WGS sequence"/>
</dbReference>
<keyword evidence="2" id="KW-0677">Repeat</keyword>
<organism evidence="4 5">
    <name type="scientific">Mycolicibacterium iranicum</name>
    <name type="common">Mycobacterium iranicum</name>
    <dbReference type="NCBI Taxonomy" id="912594"/>
    <lineage>
        <taxon>Bacteria</taxon>
        <taxon>Bacillati</taxon>
        <taxon>Actinomycetota</taxon>
        <taxon>Actinomycetes</taxon>
        <taxon>Mycobacteriales</taxon>
        <taxon>Mycobacteriaceae</taxon>
        <taxon>Mycolicibacterium</taxon>
    </lineage>
</organism>
<dbReference type="InterPro" id="IPR045078">
    <property type="entry name" value="TST/MPST-like"/>
</dbReference>
<dbReference type="PANTHER" id="PTHR11364">
    <property type="entry name" value="THIOSULFATE SULFERTANSFERASE"/>
    <property type="match status" value="1"/>
</dbReference>
<comment type="caution">
    <text evidence="4">The sequence shown here is derived from an EMBL/GenBank/DDBJ whole genome shotgun (WGS) entry which is preliminary data.</text>
</comment>
<gene>
    <name evidence="4" type="ORF">OY187_18450</name>
</gene>